<gene>
    <name evidence="6" type="ORF">AAC691_06590</name>
</gene>
<dbReference type="InterPro" id="IPR036909">
    <property type="entry name" value="Cyt_c-like_dom_sf"/>
</dbReference>
<dbReference type="Proteomes" id="UP001449795">
    <property type="component" value="Chromosome"/>
</dbReference>
<evidence type="ECO:0000256" key="3">
    <source>
        <dbReference type="ARBA" id="ARBA00023004"/>
    </source>
</evidence>
<reference evidence="6 7" key="1">
    <citation type="submission" date="2024-04" db="EMBL/GenBank/DDBJ databases">
        <title>Complete genome sequence of Nguyenibacter vanlangesis HBCM-1154, a strain capable of nitrogen fixation, IAA production, and phosphorus solubilization isolated from sugarcane soil.</title>
        <authorList>
            <person name="MY HANH P."/>
        </authorList>
    </citation>
    <scope>NUCLEOTIDE SEQUENCE [LARGE SCALE GENOMIC DNA]</scope>
    <source>
        <strain evidence="6 7">HBCM 1154</strain>
    </source>
</reference>
<keyword evidence="2 4" id="KW-0479">Metal-binding</keyword>
<protein>
    <submittedName>
        <fullName evidence="6">Cytochrome c</fullName>
    </submittedName>
</protein>
<evidence type="ECO:0000256" key="1">
    <source>
        <dbReference type="ARBA" id="ARBA00022617"/>
    </source>
</evidence>
<evidence type="ECO:0000256" key="4">
    <source>
        <dbReference type="PROSITE-ProRule" id="PRU00433"/>
    </source>
</evidence>
<proteinExistence type="predicted"/>
<accession>A0ABZ3D9I2</accession>
<dbReference type="InterPro" id="IPR009056">
    <property type="entry name" value="Cyt_c-like_dom"/>
</dbReference>
<keyword evidence="1 4" id="KW-0349">Heme</keyword>
<dbReference type="PROSITE" id="PS51007">
    <property type="entry name" value="CYTC"/>
    <property type="match status" value="1"/>
</dbReference>
<dbReference type="RefSeq" id="WP_342629408.1">
    <property type="nucleotide sequence ID" value="NZ_CP152276.1"/>
</dbReference>
<dbReference type="Gene3D" id="1.10.760.10">
    <property type="entry name" value="Cytochrome c-like domain"/>
    <property type="match status" value="1"/>
</dbReference>
<sequence>MRDRRRLLLAVLCLLPAAGCDDMRHQRKVLPWSDARGDPPPVPPHVVAFESRPEAPPLSLALLQRGQQRYRIFCAPCHGETGDGRGMIVQRGFAPTPDLADARIVRAPTQRYVTVIAQGTGNQGTGNQGMGKMYGFAQRIPPADRWAIAAYVRALQAARATRLADLSPGERSRLP</sequence>
<evidence type="ECO:0000259" key="5">
    <source>
        <dbReference type="PROSITE" id="PS51007"/>
    </source>
</evidence>
<name>A0ABZ3D9I2_9PROT</name>
<dbReference type="PANTHER" id="PTHR40394">
    <property type="entry name" value="LIPOPROTEIN-RELATED"/>
    <property type="match status" value="1"/>
</dbReference>
<dbReference type="Pfam" id="PF13442">
    <property type="entry name" value="Cytochrome_CBB3"/>
    <property type="match status" value="1"/>
</dbReference>
<keyword evidence="3 4" id="KW-0408">Iron</keyword>
<dbReference type="PANTHER" id="PTHR40394:SF2">
    <property type="entry name" value="QUINOL:CYTOCHROME C OXIDOREDUCTASE MEMBRANE PROTEIN"/>
    <property type="match status" value="1"/>
</dbReference>
<evidence type="ECO:0000256" key="2">
    <source>
        <dbReference type="ARBA" id="ARBA00022723"/>
    </source>
</evidence>
<evidence type="ECO:0000313" key="7">
    <source>
        <dbReference type="Proteomes" id="UP001449795"/>
    </source>
</evidence>
<evidence type="ECO:0000313" key="6">
    <source>
        <dbReference type="EMBL" id="XAE44096.1"/>
    </source>
</evidence>
<organism evidence="6 7">
    <name type="scientific">Nguyenibacter vanlangensis</name>
    <dbReference type="NCBI Taxonomy" id="1216886"/>
    <lineage>
        <taxon>Bacteria</taxon>
        <taxon>Pseudomonadati</taxon>
        <taxon>Pseudomonadota</taxon>
        <taxon>Alphaproteobacteria</taxon>
        <taxon>Acetobacterales</taxon>
        <taxon>Acetobacteraceae</taxon>
        <taxon>Nguyenibacter</taxon>
    </lineage>
</organism>
<keyword evidence="7" id="KW-1185">Reference proteome</keyword>
<dbReference type="SUPFAM" id="SSF46626">
    <property type="entry name" value="Cytochrome c"/>
    <property type="match status" value="1"/>
</dbReference>
<dbReference type="EMBL" id="CP152276">
    <property type="protein sequence ID" value="XAE44096.1"/>
    <property type="molecule type" value="Genomic_DNA"/>
</dbReference>
<feature type="domain" description="Cytochrome c" evidence="5">
    <location>
        <begin position="61"/>
        <end position="156"/>
    </location>
</feature>